<organism evidence="1 2">
    <name type="scientific">Mycena albidolilacea</name>
    <dbReference type="NCBI Taxonomy" id="1033008"/>
    <lineage>
        <taxon>Eukaryota</taxon>
        <taxon>Fungi</taxon>
        <taxon>Dikarya</taxon>
        <taxon>Basidiomycota</taxon>
        <taxon>Agaricomycotina</taxon>
        <taxon>Agaricomycetes</taxon>
        <taxon>Agaricomycetidae</taxon>
        <taxon>Agaricales</taxon>
        <taxon>Marasmiineae</taxon>
        <taxon>Mycenaceae</taxon>
        <taxon>Mycena</taxon>
    </lineage>
</organism>
<comment type="caution">
    <text evidence="1">The sequence shown here is derived from an EMBL/GenBank/DDBJ whole genome shotgun (WGS) entry which is preliminary data.</text>
</comment>
<dbReference type="SUPFAM" id="SSF53474">
    <property type="entry name" value="alpha/beta-Hydrolases"/>
    <property type="match status" value="1"/>
</dbReference>
<dbReference type="EMBL" id="JARIHO010000010">
    <property type="protein sequence ID" value="KAJ7354325.1"/>
    <property type="molecule type" value="Genomic_DNA"/>
</dbReference>
<dbReference type="AlphaFoldDB" id="A0AAD7ABR6"/>
<reference evidence="1" key="1">
    <citation type="submission" date="2023-03" db="EMBL/GenBank/DDBJ databases">
        <title>Massive genome expansion in bonnet fungi (Mycena s.s.) driven by repeated elements and novel gene families across ecological guilds.</title>
        <authorList>
            <consortium name="Lawrence Berkeley National Laboratory"/>
            <person name="Harder C.B."/>
            <person name="Miyauchi S."/>
            <person name="Viragh M."/>
            <person name="Kuo A."/>
            <person name="Thoen E."/>
            <person name="Andreopoulos B."/>
            <person name="Lu D."/>
            <person name="Skrede I."/>
            <person name="Drula E."/>
            <person name="Henrissat B."/>
            <person name="Morin E."/>
            <person name="Kohler A."/>
            <person name="Barry K."/>
            <person name="LaButti K."/>
            <person name="Morin E."/>
            <person name="Salamov A."/>
            <person name="Lipzen A."/>
            <person name="Mereny Z."/>
            <person name="Hegedus B."/>
            <person name="Baldrian P."/>
            <person name="Stursova M."/>
            <person name="Weitz H."/>
            <person name="Taylor A."/>
            <person name="Grigoriev I.V."/>
            <person name="Nagy L.G."/>
            <person name="Martin F."/>
            <person name="Kauserud H."/>
        </authorList>
    </citation>
    <scope>NUCLEOTIDE SEQUENCE</scope>
    <source>
        <strain evidence="1">CBHHK002</strain>
    </source>
</reference>
<accession>A0AAD7ABR6</accession>
<gene>
    <name evidence="1" type="ORF">DFH08DRAFT_955719</name>
</gene>
<proteinExistence type="predicted"/>
<keyword evidence="2" id="KW-1185">Reference proteome</keyword>
<dbReference type="Proteomes" id="UP001218218">
    <property type="component" value="Unassembled WGS sequence"/>
</dbReference>
<dbReference type="InterPro" id="IPR029058">
    <property type="entry name" value="AB_hydrolase_fold"/>
</dbReference>
<evidence type="ECO:0000313" key="2">
    <source>
        <dbReference type="Proteomes" id="UP001218218"/>
    </source>
</evidence>
<protein>
    <submittedName>
        <fullName evidence="1">Uncharacterized protein</fullName>
    </submittedName>
</protein>
<evidence type="ECO:0000313" key="1">
    <source>
        <dbReference type="EMBL" id="KAJ7354325.1"/>
    </source>
</evidence>
<dbReference type="Gene3D" id="3.40.50.1820">
    <property type="entry name" value="alpha/beta hydrolase"/>
    <property type="match status" value="1"/>
</dbReference>
<name>A0AAD7ABR6_9AGAR</name>
<sequence>MAHGNKGFFFGAPLQLSRKHLPDYLSSPPKDKFWKTFWPEWDNAYPELDTDKLRQELADAEKAFLEETVHIKAKSVATRKKTSHRKAKPEVATDYAFLSLERVFLKSASGKQDVWVYSFQQHLPSMPDFPGVFHTADLYYLDIGFSPTPGPSEKLKS</sequence>